<dbReference type="EMBL" id="VTWT01000003">
    <property type="protein sequence ID" value="KAA9340132.1"/>
    <property type="molecule type" value="Genomic_DNA"/>
</dbReference>
<sequence length="491" mass="56921">MGKITFFWALDKKLERISINDAESGANGYYCEGCKNEMEACKGQEVRPYFRHHTKLGSKDIQECNWSNEKARHAIGKDILQMEKQIKVPSLYIEVPPEYRYKRNEVEFTKIRSSHIIQAYEVLKEKYVYENEFGEVKYASGENKEIEKKYLYVKPDALFLDREGKIILLVELHATHKVDHEKQAKLFRLGIDAIEVKIPKAHDSTEIGNNFKITKNTKWLYNHEQATTKFNANTHLAGKRSKRTIVDGGDFIPEEAYECRAFRINEAIRTIKGILGGAEFNESRNAIEGEFLRIEQAKEGFRERLSDRNSRAETEARTILARLEKLEVQEIDSLTKQEAEIAGEEVGEQEAYRKRYSGLEQRYKNKRKELEREEGTVADSENEYGEGIQAVRDRLDDEESDLRRKFEPRIAELRRSIQQVLGSINLTGKRGTGLADRERKIKLDAEEAQRDLETEIGNLEAERGALEATQERLRRVSMARKKFSDIQNATR</sequence>
<dbReference type="RefSeq" id="WP_150903204.1">
    <property type="nucleotide sequence ID" value="NZ_VTWT01000003.1"/>
</dbReference>
<reference evidence="3 4" key="1">
    <citation type="submission" date="2019-09" db="EMBL/GenBank/DDBJ databases">
        <title>Genome sequence of Adhaeribacter sp. M2.</title>
        <authorList>
            <person name="Srinivasan S."/>
        </authorList>
    </citation>
    <scope>NUCLEOTIDE SEQUENCE [LARGE SCALE GENOMIC DNA]</scope>
    <source>
        <strain evidence="3 4">M2</strain>
    </source>
</reference>
<feature type="region of interest" description="Disordered" evidence="2">
    <location>
        <begin position="367"/>
        <end position="397"/>
    </location>
</feature>
<protein>
    <submittedName>
        <fullName evidence="3">Uncharacterized protein</fullName>
    </submittedName>
</protein>
<evidence type="ECO:0000256" key="1">
    <source>
        <dbReference type="SAM" id="Coils"/>
    </source>
</evidence>
<organism evidence="3 4">
    <name type="scientific">Adhaeribacter soli</name>
    <dbReference type="NCBI Taxonomy" id="2607655"/>
    <lineage>
        <taxon>Bacteria</taxon>
        <taxon>Pseudomonadati</taxon>
        <taxon>Bacteroidota</taxon>
        <taxon>Cytophagia</taxon>
        <taxon>Cytophagales</taxon>
        <taxon>Hymenobacteraceae</taxon>
        <taxon>Adhaeribacter</taxon>
    </lineage>
</organism>
<dbReference type="Proteomes" id="UP000326570">
    <property type="component" value="Unassembled WGS sequence"/>
</dbReference>
<comment type="caution">
    <text evidence="3">The sequence shown here is derived from an EMBL/GenBank/DDBJ whole genome shotgun (WGS) entry which is preliminary data.</text>
</comment>
<evidence type="ECO:0000256" key="2">
    <source>
        <dbReference type="SAM" id="MobiDB-lite"/>
    </source>
</evidence>
<feature type="coiled-coil region" evidence="1">
    <location>
        <begin position="442"/>
        <end position="476"/>
    </location>
</feature>
<gene>
    <name evidence="3" type="ORF">F0P94_07225</name>
</gene>
<dbReference type="AlphaFoldDB" id="A0A5N1J602"/>
<evidence type="ECO:0000313" key="3">
    <source>
        <dbReference type="EMBL" id="KAA9340132.1"/>
    </source>
</evidence>
<keyword evidence="1" id="KW-0175">Coiled coil</keyword>
<accession>A0A5N1J602</accession>
<keyword evidence="4" id="KW-1185">Reference proteome</keyword>
<evidence type="ECO:0000313" key="4">
    <source>
        <dbReference type="Proteomes" id="UP000326570"/>
    </source>
</evidence>
<proteinExistence type="predicted"/>
<name>A0A5N1J602_9BACT</name>